<evidence type="ECO:0000313" key="3">
    <source>
        <dbReference type="Proteomes" id="UP001054837"/>
    </source>
</evidence>
<evidence type="ECO:0008006" key="4">
    <source>
        <dbReference type="Google" id="ProtNLM"/>
    </source>
</evidence>
<keyword evidence="3" id="KW-1185">Reference proteome</keyword>
<reference evidence="2 3" key="1">
    <citation type="submission" date="2021-06" db="EMBL/GenBank/DDBJ databases">
        <title>Caerostris darwini draft genome.</title>
        <authorList>
            <person name="Kono N."/>
            <person name="Arakawa K."/>
        </authorList>
    </citation>
    <scope>NUCLEOTIDE SEQUENCE [LARGE SCALE GENOMIC DNA]</scope>
</reference>
<evidence type="ECO:0000313" key="2">
    <source>
        <dbReference type="EMBL" id="GIY02260.1"/>
    </source>
</evidence>
<comment type="caution">
    <text evidence="2">The sequence shown here is derived from an EMBL/GenBank/DDBJ whole genome shotgun (WGS) entry which is preliminary data.</text>
</comment>
<accession>A0AAV4PZU0</accession>
<proteinExistence type="predicted"/>
<protein>
    <recommendedName>
        <fullName evidence="4">Prolactin receptor</fullName>
    </recommendedName>
</protein>
<dbReference type="EMBL" id="BPLQ01003666">
    <property type="protein sequence ID" value="GIY02260.1"/>
    <property type="molecule type" value="Genomic_DNA"/>
</dbReference>
<feature type="region of interest" description="Disordered" evidence="1">
    <location>
        <begin position="1"/>
        <end position="61"/>
    </location>
</feature>
<dbReference type="Proteomes" id="UP001054837">
    <property type="component" value="Unassembled WGS sequence"/>
</dbReference>
<gene>
    <name evidence="2" type="ORF">CDAR_112521</name>
</gene>
<evidence type="ECO:0000256" key="1">
    <source>
        <dbReference type="SAM" id="MobiDB-lite"/>
    </source>
</evidence>
<name>A0AAV4PZU0_9ARAC</name>
<dbReference type="AlphaFoldDB" id="A0AAV4PZU0"/>
<sequence length="139" mass="15198">MTQEDSPRFIGHPAVSSARGHRDVGSASCISNEWAEEDTPSNRTHDRLGPAPSLGGDSPKLAVRTCLGDKEKSSHPPTPLSPFLVKIPKKEVVGRYPLRHPEISVSIEQMSTQSGWPNQCQISYACVLDCHLRAKEISL</sequence>
<organism evidence="2 3">
    <name type="scientific">Caerostris darwini</name>
    <dbReference type="NCBI Taxonomy" id="1538125"/>
    <lineage>
        <taxon>Eukaryota</taxon>
        <taxon>Metazoa</taxon>
        <taxon>Ecdysozoa</taxon>
        <taxon>Arthropoda</taxon>
        <taxon>Chelicerata</taxon>
        <taxon>Arachnida</taxon>
        <taxon>Araneae</taxon>
        <taxon>Araneomorphae</taxon>
        <taxon>Entelegynae</taxon>
        <taxon>Araneoidea</taxon>
        <taxon>Araneidae</taxon>
        <taxon>Caerostris</taxon>
    </lineage>
</organism>